<feature type="domain" description="ABC transporter" evidence="12">
    <location>
        <begin position="347"/>
        <end position="576"/>
    </location>
</feature>
<dbReference type="GO" id="GO:0042626">
    <property type="term" value="F:ATPase-coupled transmembrane transporter activity"/>
    <property type="evidence" value="ECO:0007669"/>
    <property type="project" value="TreeGrafter"/>
</dbReference>
<dbReference type="GO" id="GO:0016887">
    <property type="term" value="F:ATP hydrolysis activity"/>
    <property type="evidence" value="ECO:0007669"/>
    <property type="project" value="InterPro"/>
</dbReference>
<keyword evidence="5" id="KW-0677">Repeat</keyword>
<keyword evidence="3" id="KW-0813">Transport</keyword>
<dbReference type="PANTHER" id="PTHR43553">
    <property type="entry name" value="HEAVY METAL TRANSPORTER"/>
    <property type="match status" value="1"/>
</dbReference>
<evidence type="ECO:0000256" key="7">
    <source>
        <dbReference type="ARBA" id="ARBA00022840"/>
    </source>
</evidence>
<dbReference type="PROSITE" id="PS50893">
    <property type="entry name" value="ABC_TRANSPORTER_2"/>
    <property type="match status" value="2"/>
</dbReference>
<evidence type="ECO:0000256" key="4">
    <source>
        <dbReference type="ARBA" id="ARBA00022475"/>
    </source>
</evidence>
<name>A0A087DDJ3_9BIFI</name>
<keyword evidence="8" id="KW-1278">Translocase</keyword>
<dbReference type="InterPro" id="IPR050095">
    <property type="entry name" value="ECF_ABC_transporter_ATP-bd"/>
</dbReference>
<dbReference type="GO" id="GO:0005524">
    <property type="term" value="F:ATP binding"/>
    <property type="evidence" value="ECO:0007669"/>
    <property type="project" value="UniProtKB-KW"/>
</dbReference>
<proteinExistence type="inferred from homology"/>
<feature type="region of interest" description="Disordered" evidence="11">
    <location>
        <begin position="300"/>
        <end position="328"/>
    </location>
</feature>
<gene>
    <name evidence="13" type="ORF">BSCA_0081</name>
</gene>
<feature type="region of interest" description="Disordered" evidence="11">
    <location>
        <begin position="1"/>
        <end position="32"/>
    </location>
</feature>
<keyword evidence="6" id="KW-0547">Nucleotide-binding</keyword>
<sequence length="576" mass="60995">MTDAMSPAAGPGTRSGASGASDNPAQADTAVQPVIRLTGTSFRYSRDDSGTAAAPLPPTAPALSNIDLTVRPGETVMLCGQSGCGKTTVTRLLNGLIPGFFHGELAGSQTVCGLPGGTPVEAYVPLVGSVFQNPKTQYFNADTTSELAFPCENLGWPSQRIRERVDEVAERFGIEPLLDRSVFKLSGGQKQRLAVAAATMLHPRLVVMDEPTSNLDASAMRDLHDMVVDLKASGVTVVIAEHRLAWCADLVDRYILFDGGAIAGEYSAAEFNAMPSARIESFGLRALDLAPYRAKLLAKSGERGQSHMDHSDHSASVEGPAPDSARNNAGARTISAAGKNEGTPCCIATRRLTVGYRRAFSRDIDDFEVRGGEITGLMGHNGAGKSTLVRTLCGLIRPISGSVLLHGEAARPAALTRAGFLVMQDVNYQLFADSVREELLLGLGEADEAIRDGAGSAGSGTTWSDAPTRFPGPTTFGKKADAVLRSLDLLQFADRHPMSLSGGQKQRLAIASALMCGKELIVLDEPTSGLDRAHMMQVGTLLRQLADSGKAVLVVTHDEELAALWCDRILDLDRAD</sequence>
<dbReference type="GeneID" id="85164780"/>
<dbReference type="EMBL" id="JGZO01000012">
    <property type="protein sequence ID" value="KFI93593.1"/>
    <property type="molecule type" value="Genomic_DNA"/>
</dbReference>
<protein>
    <submittedName>
        <fullName evidence="13">ABC transporter ATP-binding protein</fullName>
        <ecNumber evidence="13">3.6.3.25</ecNumber>
    </submittedName>
</protein>
<dbReference type="PROSITE" id="PS00211">
    <property type="entry name" value="ABC_TRANSPORTER_1"/>
    <property type="match status" value="2"/>
</dbReference>
<dbReference type="eggNOG" id="COG1129">
    <property type="taxonomic scope" value="Bacteria"/>
</dbReference>
<keyword evidence="13" id="KW-0378">Hydrolase</keyword>
<comment type="subcellular location">
    <subcellularLocation>
        <location evidence="1">Cell membrane</location>
        <topology evidence="1">Peripheral membrane protein</topology>
    </subcellularLocation>
</comment>
<dbReference type="PANTHER" id="PTHR43553:SF23">
    <property type="entry name" value="ABC TRANSPORTER ATP-BINDING COMPONENT"/>
    <property type="match status" value="1"/>
</dbReference>
<dbReference type="CDD" id="cd03225">
    <property type="entry name" value="ABC_cobalt_CbiO_domain1"/>
    <property type="match status" value="1"/>
</dbReference>
<organism evidence="13 14">
    <name type="scientific">Bifidobacterium scardovii</name>
    <dbReference type="NCBI Taxonomy" id="158787"/>
    <lineage>
        <taxon>Bacteria</taxon>
        <taxon>Bacillati</taxon>
        <taxon>Actinomycetota</taxon>
        <taxon>Actinomycetes</taxon>
        <taxon>Bifidobacteriales</taxon>
        <taxon>Bifidobacteriaceae</taxon>
        <taxon>Bifidobacterium</taxon>
    </lineage>
</organism>
<dbReference type="CDD" id="cd03226">
    <property type="entry name" value="ABC_cobalt_CbiO_domain2"/>
    <property type="match status" value="1"/>
</dbReference>
<reference evidence="13 14" key="1">
    <citation type="submission" date="2014-03" db="EMBL/GenBank/DDBJ databases">
        <title>Genomics of Bifidobacteria.</title>
        <authorList>
            <person name="Ventura M."/>
            <person name="Milani C."/>
            <person name="Lugli G.A."/>
        </authorList>
    </citation>
    <scope>NUCLEOTIDE SEQUENCE [LARGE SCALE GENOMIC DNA]</scope>
    <source>
        <strain evidence="13 14">LMG 21589</strain>
    </source>
</reference>
<feature type="domain" description="ABC transporter" evidence="12">
    <location>
        <begin position="35"/>
        <end position="284"/>
    </location>
</feature>
<comment type="caution">
    <text evidence="13">The sequence shown here is derived from an EMBL/GenBank/DDBJ whole genome shotgun (WGS) entry which is preliminary data.</text>
</comment>
<dbReference type="SMART" id="SM00382">
    <property type="entry name" value="AAA"/>
    <property type="match status" value="2"/>
</dbReference>
<evidence type="ECO:0000256" key="6">
    <source>
        <dbReference type="ARBA" id="ARBA00022741"/>
    </source>
</evidence>
<evidence type="ECO:0000256" key="5">
    <source>
        <dbReference type="ARBA" id="ARBA00022737"/>
    </source>
</evidence>
<evidence type="ECO:0000256" key="10">
    <source>
        <dbReference type="ARBA" id="ARBA00025157"/>
    </source>
</evidence>
<evidence type="ECO:0000256" key="11">
    <source>
        <dbReference type="SAM" id="MobiDB-lite"/>
    </source>
</evidence>
<dbReference type="EC" id="3.6.3.25" evidence="13"/>
<keyword evidence="14" id="KW-1185">Reference proteome</keyword>
<dbReference type="InterPro" id="IPR003439">
    <property type="entry name" value="ABC_transporter-like_ATP-bd"/>
</dbReference>
<keyword evidence="9" id="KW-0472">Membrane</keyword>
<evidence type="ECO:0000256" key="1">
    <source>
        <dbReference type="ARBA" id="ARBA00004202"/>
    </source>
</evidence>
<dbReference type="Pfam" id="PF00005">
    <property type="entry name" value="ABC_tran"/>
    <property type="match status" value="2"/>
</dbReference>
<keyword evidence="7 13" id="KW-0067">ATP-binding</keyword>
<dbReference type="SUPFAM" id="SSF52540">
    <property type="entry name" value="P-loop containing nucleoside triphosphate hydrolases"/>
    <property type="match status" value="2"/>
</dbReference>
<evidence type="ECO:0000256" key="9">
    <source>
        <dbReference type="ARBA" id="ARBA00023136"/>
    </source>
</evidence>
<dbReference type="RefSeq" id="WP_231649187.1">
    <property type="nucleotide sequence ID" value="NZ_CAUPKV010000011.1"/>
</dbReference>
<comment type="similarity">
    <text evidence="2">Belongs to the ABC transporter superfamily.</text>
</comment>
<dbReference type="Gene3D" id="3.40.50.300">
    <property type="entry name" value="P-loop containing nucleotide triphosphate hydrolases"/>
    <property type="match status" value="2"/>
</dbReference>
<accession>A0A087DDJ3</accession>
<evidence type="ECO:0000313" key="13">
    <source>
        <dbReference type="EMBL" id="KFI93593.1"/>
    </source>
</evidence>
<dbReference type="InterPro" id="IPR003593">
    <property type="entry name" value="AAA+_ATPase"/>
</dbReference>
<feature type="compositionally biased region" description="Polar residues" evidence="11">
    <location>
        <begin position="15"/>
        <end position="26"/>
    </location>
</feature>
<dbReference type="STRING" id="158787.BSCA_0081"/>
<dbReference type="AlphaFoldDB" id="A0A087DDJ3"/>
<comment type="function">
    <text evidence="10">Probably part of an ABC transporter complex. Responsible for energy coupling to the transport system.</text>
</comment>
<keyword evidence="4" id="KW-1003">Cell membrane</keyword>
<evidence type="ECO:0000256" key="8">
    <source>
        <dbReference type="ARBA" id="ARBA00022967"/>
    </source>
</evidence>
<dbReference type="InterPro" id="IPR017871">
    <property type="entry name" value="ABC_transporter-like_CS"/>
</dbReference>
<dbReference type="GO" id="GO:0043190">
    <property type="term" value="C:ATP-binding cassette (ABC) transporter complex"/>
    <property type="evidence" value="ECO:0007669"/>
    <property type="project" value="TreeGrafter"/>
</dbReference>
<dbReference type="InterPro" id="IPR027417">
    <property type="entry name" value="P-loop_NTPase"/>
</dbReference>
<evidence type="ECO:0000313" key="14">
    <source>
        <dbReference type="Proteomes" id="UP000029033"/>
    </source>
</evidence>
<feature type="compositionally biased region" description="Basic and acidic residues" evidence="11">
    <location>
        <begin position="300"/>
        <end position="315"/>
    </location>
</feature>
<evidence type="ECO:0000256" key="3">
    <source>
        <dbReference type="ARBA" id="ARBA00022448"/>
    </source>
</evidence>
<dbReference type="Proteomes" id="UP000029033">
    <property type="component" value="Unassembled WGS sequence"/>
</dbReference>
<dbReference type="InterPro" id="IPR015856">
    <property type="entry name" value="ABC_transpr_CbiO/EcfA_su"/>
</dbReference>
<evidence type="ECO:0000259" key="12">
    <source>
        <dbReference type="PROSITE" id="PS50893"/>
    </source>
</evidence>
<evidence type="ECO:0000256" key="2">
    <source>
        <dbReference type="ARBA" id="ARBA00005417"/>
    </source>
</evidence>